<evidence type="ECO:0000313" key="2">
    <source>
        <dbReference type="EMBL" id="KAJ8413795.1"/>
    </source>
</evidence>
<feature type="compositionally biased region" description="Low complexity" evidence="1">
    <location>
        <begin position="8"/>
        <end position="19"/>
    </location>
</feature>
<sequence length="130" mass="13585">MAKALPKTTTQTRPNPGTTDLPPPIWEITGCRHCPDTPPPAGTSHPGLARPGSASHASVGTEIGAIPPSTTPPGAVTKGPCQKKKRKKSERNYVLWSRGGTTVNDNWLCTCSVHAGVARTDKPNTAAISL</sequence>
<organism evidence="2 3">
    <name type="scientific">Aldrovandia affinis</name>
    <dbReference type="NCBI Taxonomy" id="143900"/>
    <lineage>
        <taxon>Eukaryota</taxon>
        <taxon>Metazoa</taxon>
        <taxon>Chordata</taxon>
        <taxon>Craniata</taxon>
        <taxon>Vertebrata</taxon>
        <taxon>Euteleostomi</taxon>
        <taxon>Actinopterygii</taxon>
        <taxon>Neopterygii</taxon>
        <taxon>Teleostei</taxon>
        <taxon>Notacanthiformes</taxon>
        <taxon>Halosauridae</taxon>
        <taxon>Aldrovandia</taxon>
    </lineage>
</organism>
<dbReference type="AlphaFoldDB" id="A0AAD7T3L4"/>
<name>A0AAD7T3L4_9TELE</name>
<dbReference type="EMBL" id="JAINUG010000014">
    <property type="protein sequence ID" value="KAJ8413795.1"/>
    <property type="molecule type" value="Genomic_DNA"/>
</dbReference>
<reference evidence="2" key="1">
    <citation type="journal article" date="2023" name="Science">
        <title>Genome structures resolve the early diversification of teleost fishes.</title>
        <authorList>
            <person name="Parey E."/>
            <person name="Louis A."/>
            <person name="Montfort J."/>
            <person name="Bouchez O."/>
            <person name="Roques C."/>
            <person name="Iampietro C."/>
            <person name="Lluch J."/>
            <person name="Castinel A."/>
            <person name="Donnadieu C."/>
            <person name="Desvignes T."/>
            <person name="Floi Bucao C."/>
            <person name="Jouanno E."/>
            <person name="Wen M."/>
            <person name="Mejri S."/>
            <person name="Dirks R."/>
            <person name="Jansen H."/>
            <person name="Henkel C."/>
            <person name="Chen W.J."/>
            <person name="Zahm M."/>
            <person name="Cabau C."/>
            <person name="Klopp C."/>
            <person name="Thompson A.W."/>
            <person name="Robinson-Rechavi M."/>
            <person name="Braasch I."/>
            <person name="Lecointre G."/>
            <person name="Bobe J."/>
            <person name="Postlethwait J.H."/>
            <person name="Berthelot C."/>
            <person name="Roest Crollius H."/>
            <person name="Guiguen Y."/>
        </authorList>
    </citation>
    <scope>NUCLEOTIDE SEQUENCE</scope>
    <source>
        <strain evidence="2">NC1722</strain>
    </source>
</reference>
<evidence type="ECO:0000313" key="3">
    <source>
        <dbReference type="Proteomes" id="UP001221898"/>
    </source>
</evidence>
<gene>
    <name evidence="2" type="ORF">AAFF_G00063930</name>
</gene>
<comment type="caution">
    <text evidence="2">The sequence shown here is derived from an EMBL/GenBank/DDBJ whole genome shotgun (WGS) entry which is preliminary data.</text>
</comment>
<keyword evidence="3" id="KW-1185">Reference proteome</keyword>
<proteinExistence type="predicted"/>
<feature type="region of interest" description="Disordered" evidence="1">
    <location>
        <begin position="1"/>
        <end position="91"/>
    </location>
</feature>
<accession>A0AAD7T3L4</accession>
<dbReference type="Proteomes" id="UP001221898">
    <property type="component" value="Unassembled WGS sequence"/>
</dbReference>
<evidence type="ECO:0000256" key="1">
    <source>
        <dbReference type="SAM" id="MobiDB-lite"/>
    </source>
</evidence>
<protein>
    <submittedName>
        <fullName evidence="2">Uncharacterized protein</fullName>
    </submittedName>
</protein>